<dbReference type="GO" id="GO:0043021">
    <property type="term" value="F:ribonucleoprotein complex binding"/>
    <property type="evidence" value="ECO:0007669"/>
    <property type="project" value="TreeGrafter"/>
</dbReference>
<evidence type="ECO:0000313" key="5">
    <source>
        <dbReference type="EMBL" id="CAG9322681.1"/>
    </source>
</evidence>
<dbReference type="AlphaFoldDB" id="A0AAU9JC31"/>
<accession>A0AAU9JC31</accession>
<keyword evidence="2" id="KW-0689">Ribosomal protein</keyword>
<dbReference type="CDD" id="cd05831">
    <property type="entry name" value="Ribosomal_P1"/>
    <property type="match status" value="1"/>
</dbReference>
<comment type="caution">
    <text evidence="5">The sequence shown here is derived from an EMBL/GenBank/DDBJ whole genome shotgun (WGS) entry which is preliminary data.</text>
</comment>
<dbReference type="GO" id="GO:0006414">
    <property type="term" value="P:translational elongation"/>
    <property type="evidence" value="ECO:0007669"/>
    <property type="project" value="InterPro"/>
</dbReference>
<dbReference type="InterPro" id="IPR038716">
    <property type="entry name" value="P1/P2_N_sf"/>
</dbReference>
<dbReference type="FunFam" id="1.10.10.1410:FF:000001">
    <property type="entry name" value="60S acidic ribosomal protein P1"/>
    <property type="match status" value="1"/>
</dbReference>
<dbReference type="GO" id="GO:0030295">
    <property type="term" value="F:protein kinase activator activity"/>
    <property type="evidence" value="ECO:0007669"/>
    <property type="project" value="TreeGrafter"/>
</dbReference>
<comment type="similarity">
    <text evidence="1">Belongs to the eukaryotic ribosomal protein P1/P2 family.</text>
</comment>
<evidence type="ECO:0000256" key="4">
    <source>
        <dbReference type="SAM" id="MobiDB-lite"/>
    </source>
</evidence>
<proteinExistence type="inferred from homology"/>
<gene>
    <name evidence="5" type="ORF">BSTOLATCC_MIC31799</name>
</gene>
<evidence type="ECO:0000256" key="2">
    <source>
        <dbReference type="ARBA" id="ARBA00022980"/>
    </source>
</evidence>
<dbReference type="Proteomes" id="UP001162131">
    <property type="component" value="Unassembled WGS sequence"/>
</dbReference>
<dbReference type="GO" id="GO:0002181">
    <property type="term" value="P:cytoplasmic translation"/>
    <property type="evidence" value="ECO:0007669"/>
    <property type="project" value="TreeGrafter"/>
</dbReference>
<dbReference type="PANTHER" id="PTHR45696">
    <property type="entry name" value="60S ACIDIC RIBOSOMAL PROTEIN P1"/>
    <property type="match status" value="1"/>
</dbReference>
<evidence type="ECO:0000313" key="6">
    <source>
        <dbReference type="Proteomes" id="UP001162131"/>
    </source>
</evidence>
<keyword evidence="6" id="KW-1185">Reference proteome</keyword>
<evidence type="ECO:0008006" key="7">
    <source>
        <dbReference type="Google" id="ProtNLM"/>
    </source>
</evidence>
<protein>
    <recommendedName>
        <fullName evidence="7">60S acidic ribosomal protein P1</fullName>
    </recommendedName>
</protein>
<evidence type="ECO:0000256" key="3">
    <source>
        <dbReference type="ARBA" id="ARBA00023274"/>
    </source>
</evidence>
<reference evidence="5" key="1">
    <citation type="submission" date="2021-09" db="EMBL/GenBank/DDBJ databases">
        <authorList>
            <consortium name="AG Swart"/>
            <person name="Singh M."/>
            <person name="Singh A."/>
            <person name="Seah K."/>
            <person name="Emmerich C."/>
        </authorList>
    </citation>
    <scope>NUCLEOTIDE SEQUENCE</scope>
    <source>
        <strain evidence="5">ATCC30299</strain>
    </source>
</reference>
<dbReference type="GO" id="GO:0003735">
    <property type="term" value="F:structural constituent of ribosome"/>
    <property type="evidence" value="ECO:0007669"/>
    <property type="project" value="InterPro"/>
</dbReference>
<dbReference type="Gene3D" id="1.10.10.1410">
    <property type="match status" value="1"/>
</dbReference>
<feature type="region of interest" description="Disordered" evidence="4">
    <location>
        <begin position="77"/>
        <end position="122"/>
    </location>
</feature>
<name>A0AAU9JC31_9CILI</name>
<evidence type="ECO:0000256" key="1">
    <source>
        <dbReference type="ARBA" id="ARBA00005436"/>
    </source>
</evidence>
<dbReference type="EMBL" id="CAJZBQ010000032">
    <property type="protein sequence ID" value="CAG9322681.1"/>
    <property type="molecule type" value="Genomic_DNA"/>
</dbReference>
<dbReference type="PANTHER" id="PTHR45696:SF10">
    <property type="entry name" value="LARGE RIBOSOMAL SUBUNIT PROTEIN P1"/>
    <property type="match status" value="1"/>
</dbReference>
<sequence length="122" mass="12835">MAAVSRTSLSKAEHDELSCVFAALILHDDASDITADKISKILTASGNQVEKYWPTLFANALKGQDLARLLSNLGAGGSAPAGSAAQSGTTVAKEEAKPEEKKEEPEEEVVEGAMDLFGGDEW</sequence>
<dbReference type="HAMAP" id="MF_01478">
    <property type="entry name" value="Ribosomal_L12_arch"/>
    <property type="match status" value="1"/>
</dbReference>
<dbReference type="Pfam" id="PF00428">
    <property type="entry name" value="Ribosomal_60s"/>
    <property type="match status" value="1"/>
</dbReference>
<dbReference type="GO" id="GO:0022625">
    <property type="term" value="C:cytosolic large ribosomal subunit"/>
    <property type="evidence" value="ECO:0007669"/>
    <property type="project" value="TreeGrafter"/>
</dbReference>
<dbReference type="InterPro" id="IPR027534">
    <property type="entry name" value="Ribosomal_P1/P2"/>
</dbReference>
<feature type="compositionally biased region" description="Basic and acidic residues" evidence="4">
    <location>
        <begin position="92"/>
        <end position="104"/>
    </location>
</feature>
<organism evidence="5 6">
    <name type="scientific">Blepharisma stoltei</name>
    <dbReference type="NCBI Taxonomy" id="1481888"/>
    <lineage>
        <taxon>Eukaryota</taxon>
        <taxon>Sar</taxon>
        <taxon>Alveolata</taxon>
        <taxon>Ciliophora</taxon>
        <taxon>Postciliodesmatophora</taxon>
        <taxon>Heterotrichea</taxon>
        <taxon>Heterotrichida</taxon>
        <taxon>Blepharismidae</taxon>
        <taxon>Blepharisma</taxon>
    </lineage>
</organism>
<keyword evidence="3" id="KW-0687">Ribonucleoprotein</keyword>